<dbReference type="CDD" id="cd09612">
    <property type="entry name" value="Jacalin"/>
    <property type="match status" value="2"/>
</dbReference>
<evidence type="ECO:0000259" key="3">
    <source>
        <dbReference type="PROSITE" id="PS50897"/>
    </source>
</evidence>
<dbReference type="InterPro" id="IPR006594">
    <property type="entry name" value="LisH"/>
</dbReference>
<protein>
    <submittedName>
        <fullName evidence="5">Jacalin-related lectin 3</fullName>
    </submittedName>
</protein>
<reference evidence="5" key="1">
    <citation type="submission" date="2020-01" db="EMBL/GenBank/DDBJ databases">
        <title>Genome sequence of Kobresia littledalei, the first chromosome-level genome in the family Cyperaceae.</title>
        <authorList>
            <person name="Qu G."/>
        </authorList>
    </citation>
    <scope>NUCLEOTIDE SEQUENCE</scope>
    <source>
        <strain evidence="5">C.B.Clarke</strain>
        <tissue evidence="5">Leaf</tissue>
    </source>
</reference>
<evidence type="ECO:0000313" key="6">
    <source>
        <dbReference type="Proteomes" id="UP000623129"/>
    </source>
</evidence>
<dbReference type="PROSITE" id="PS50897">
    <property type="entry name" value="CTLH"/>
    <property type="match status" value="1"/>
</dbReference>
<dbReference type="InterPro" id="IPR013144">
    <property type="entry name" value="CRA_dom"/>
</dbReference>
<dbReference type="SMART" id="SM00915">
    <property type="entry name" value="Jacalin"/>
    <property type="match status" value="2"/>
</dbReference>
<evidence type="ECO:0000256" key="1">
    <source>
        <dbReference type="ARBA" id="ARBA00006568"/>
    </source>
</evidence>
<keyword evidence="2 5" id="KW-0430">Lectin</keyword>
<dbReference type="Pfam" id="PF10607">
    <property type="entry name" value="CTLH"/>
    <property type="match status" value="1"/>
</dbReference>
<dbReference type="EMBL" id="SWLB01000029">
    <property type="protein sequence ID" value="KAF3320577.1"/>
    <property type="molecule type" value="Genomic_DNA"/>
</dbReference>
<dbReference type="GO" id="GO:0030246">
    <property type="term" value="F:carbohydrate binding"/>
    <property type="evidence" value="ECO:0007669"/>
    <property type="project" value="UniProtKB-KW"/>
</dbReference>
<dbReference type="Proteomes" id="UP000623129">
    <property type="component" value="Unassembled WGS sequence"/>
</dbReference>
<dbReference type="FunFam" id="2.100.10.30:FF:000001">
    <property type="entry name" value="Jacalin-related lectin 33"/>
    <property type="match status" value="2"/>
</dbReference>
<evidence type="ECO:0000256" key="2">
    <source>
        <dbReference type="ARBA" id="ARBA00022734"/>
    </source>
</evidence>
<dbReference type="InterPro" id="IPR033734">
    <property type="entry name" value="Jacalin-like_lectin_dom_plant"/>
</dbReference>
<comment type="caution">
    <text evidence="5">The sequence shown here is derived from an EMBL/GenBank/DDBJ whole genome shotgun (WGS) entry which is preliminary data.</text>
</comment>
<feature type="domain" description="Jacalin-type lectin" evidence="4">
    <location>
        <begin position="230"/>
        <end position="373"/>
    </location>
</feature>
<dbReference type="PANTHER" id="PTHR47293:SF68">
    <property type="entry name" value="JACALIN-RELATED LECTIN 3"/>
    <property type="match status" value="1"/>
</dbReference>
<dbReference type="Gene3D" id="2.100.10.30">
    <property type="entry name" value="Jacalin-like lectin domain"/>
    <property type="match status" value="2"/>
</dbReference>
<dbReference type="SUPFAM" id="SSF51101">
    <property type="entry name" value="Mannose-binding lectins"/>
    <property type="match status" value="2"/>
</dbReference>
<comment type="similarity">
    <text evidence="1">Belongs to the jacalin lectin family.</text>
</comment>
<dbReference type="InterPro" id="IPR036404">
    <property type="entry name" value="Jacalin-like_lectin_dom_sf"/>
</dbReference>
<sequence length="609" mass="67821">MDLDPKQYEQVNLRDDDVRNIVWSYLVHNCYKETANAFLSTAGIKNSSEPMLDMDARKLILQHVQEGKVLNAIEMTEQLAPKLLESNMDLHFDLLTLHFIDLIRTRKCGEALEFGQKKLIGFGKVQKYIEKMEDVMALMAYEDPEKSPMFHLLSLEYRQSVADGLNQAILEHSNMPAHSELEMLAQQATVVRQYLHEFDKDSHPPFSLKAFMLSFPSYMGEGGSITIGTPITYGPWGGSGGTIFDDGMYTGIRQINLTRASGICSIKILYDRNGQAVWGNKHGYNGTVGISDKIKFDFPTEILTHITGYFGNTMLMGPTVIKSLTFHTTKTVHGPYGDEYGTFFSSCLTEGRVVGFHGREGWYIDGIGVHVLEGKVLVQQVIGGTDEGQISRDISGDSDKFSLALRKGGGHEVIGYNQQQIQNNLLIKIPEFNTGHVFQVTYGVLKEPVPIGPGPWGGDGGKPWDDGVYTGIKQILITRGKFIHSIQIEYDRSGQSVWSSRHGGTGEFSHRIKFDYPNEVLNCVTGYYNTNPNEGPVALRSISLYSSRGKYGPFGEEVGTYFTSGTTEGKVVGFHGRSGLNLDAIGVHMQHWLGERRSTTKSILSKYLF</sequence>
<evidence type="ECO:0000259" key="4">
    <source>
        <dbReference type="PROSITE" id="PS51752"/>
    </source>
</evidence>
<dbReference type="InterPro" id="IPR024964">
    <property type="entry name" value="CTLH/CRA"/>
</dbReference>
<name>A0A833V264_9POAL</name>
<keyword evidence="6" id="KW-1185">Reference proteome</keyword>
<proteinExistence type="inferred from homology"/>
<feature type="domain" description="CTLH" evidence="3">
    <location>
        <begin position="53"/>
        <end position="110"/>
    </location>
</feature>
<accession>A0A833V264</accession>
<dbReference type="PROSITE" id="PS50896">
    <property type="entry name" value="LISH"/>
    <property type="match status" value="1"/>
</dbReference>
<evidence type="ECO:0000313" key="5">
    <source>
        <dbReference type="EMBL" id="KAF3320577.1"/>
    </source>
</evidence>
<dbReference type="SMART" id="SM00668">
    <property type="entry name" value="CTLH"/>
    <property type="match status" value="1"/>
</dbReference>
<dbReference type="InterPro" id="IPR006595">
    <property type="entry name" value="CTLH_C"/>
</dbReference>
<dbReference type="PROSITE" id="PS51752">
    <property type="entry name" value="JACALIN_LECTIN"/>
    <property type="match status" value="2"/>
</dbReference>
<dbReference type="PANTHER" id="PTHR47293">
    <property type="entry name" value="JACALIN-RELATED LECTIN 3"/>
    <property type="match status" value="1"/>
</dbReference>
<feature type="domain" description="Jacalin-type lectin" evidence="4">
    <location>
        <begin position="450"/>
        <end position="591"/>
    </location>
</feature>
<dbReference type="InterPro" id="IPR001229">
    <property type="entry name" value="Jacalin-like_lectin_dom"/>
</dbReference>
<organism evidence="5 6">
    <name type="scientific">Carex littledalei</name>
    <dbReference type="NCBI Taxonomy" id="544730"/>
    <lineage>
        <taxon>Eukaryota</taxon>
        <taxon>Viridiplantae</taxon>
        <taxon>Streptophyta</taxon>
        <taxon>Embryophyta</taxon>
        <taxon>Tracheophyta</taxon>
        <taxon>Spermatophyta</taxon>
        <taxon>Magnoliopsida</taxon>
        <taxon>Liliopsida</taxon>
        <taxon>Poales</taxon>
        <taxon>Cyperaceae</taxon>
        <taxon>Cyperoideae</taxon>
        <taxon>Cariceae</taxon>
        <taxon>Carex</taxon>
        <taxon>Carex subgen. Euthyceras</taxon>
    </lineage>
</organism>
<dbReference type="OrthoDB" id="2415936at2759"/>
<dbReference type="AlphaFoldDB" id="A0A833V264"/>
<gene>
    <name evidence="5" type="ORF">FCM35_KLT15273</name>
</gene>
<dbReference type="Pfam" id="PF01419">
    <property type="entry name" value="Jacalin"/>
    <property type="match status" value="2"/>
</dbReference>
<dbReference type="SMART" id="SM00757">
    <property type="entry name" value="CRA"/>
    <property type="match status" value="1"/>
</dbReference>
<dbReference type="SMART" id="SM00667">
    <property type="entry name" value="LisH"/>
    <property type="match status" value="1"/>
</dbReference>